<dbReference type="Proteomes" id="UP000223711">
    <property type="component" value="Segment"/>
</dbReference>
<gene>
    <name evidence="1" type="ORF">LIS021110_157</name>
    <name evidence="2" type="ORF">LIS110610_157</name>
    <name evidence="3" type="ORF">Np111211_157</name>
    <name evidence="4" type="ORF">Np450711_157</name>
    <name evidence="5" type="ORF">RW030110_157</name>
    <name evidence="6" type="ORF">Sn110110_161</name>
    <name evidence="7" type="ORF">Sn180910_157</name>
    <name evidence="8" type="ORF">Sn230910_157</name>
    <name evidence="9" type="ORF">W1230910_158</name>
</gene>
<dbReference type="EMBL" id="KX349305">
    <property type="protein sequence ID" value="AOO14787.1"/>
    <property type="molecule type" value="Genomic_DNA"/>
</dbReference>
<dbReference type="Proteomes" id="UP000225271">
    <property type="component" value="Segment"/>
</dbReference>
<dbReference type="Proteomes" id="UP000224953">
    <property type="component" value="Genome"/>
</dbReference>
<dbReference type="Proteomes" id="UP000223288">
    <property type="component" value="Segment"/>
</dbReference>
<dbReference type="Proteomes" id="UP000226173">
    <property type="component" value="Segment"/>
</dbReference>
<evidence type="ECO:0000313" key="10">
    <source>
        <dbReference type="Proteomes" id="UP000223288"/>
    </source>
</evidence>
<evidence type="ECO:0000313" key="4">
    <source>
        <dbReference type="EMBL" id="AOO13919.1"/>
    </source>
</evidence>
<dbReference type="Proteomes" id="UP000223981">
    <property type="component" value="Segment"/>
</dbReference>
<dbReference type="EMBL" id="KX349298">
    <property type="protein sequence ID" value="AOO13271.1"/>
    <property type="molecule type" value="Genomic_DNA"/>
</dbReference>
<evidence type="ECO:0000313" key="3">
    <source>
        <dbReference type="EMBL" id="AOO13703.1"/>
    </source>
</evidence>
<dbReference type="Proteomes" id="UP000223576">
    <property type="component" value="Segment"/>
</dbReference>
<evidence type="ECO:0000313" key="2">
    <source>
        <dbReference type="EMBL" id="AOO13487.1"/>
    </source>
</evidence>
<evidence type="ECO:0000313" key="9">
    <source>
        <dbReference type="EMBL" id="AOO15004.1"/>
    </source>
</evidence>
<organism evidence="1 12">
    <name type="scientific">Cyanophage S-RIM14</name>
    <dbReference type="NCBI Taxonomy" id="1278423"/>
    <lineage>
        <taxon>Viruses</taxon>
        <taxon>Duplodnaviria</taxon>
        <taxon>Heunggongvirae</taxon>
        <taxon>Uroviricota</taxon>
        <taxon>Caudoviricetes</taxon>
        <taxon>Pantevenvirales</taxon>
        <taxon>Kyanoviridae</taxon>
        <taxon>Ahtivirus</taxon>
        <taxon>Ahtivirus sagseatwo</taxon>
    </lineage>
</organism>
<dbReference type="EMBL" id="KX349303">
    <property type="protein sequence ID" value="AOO14355.1"/>
    <property type="molecule type" value="Genomic_DNA"/>
</dbReference>
<dbReference type="EMBL" id="KX349306">
    <property type="protein sequence ID" value="AOO15004.1"/>
    <property type="molecule type" value="Genomic_DNA"/>
</dbReference>
<evidence type="ECO:0000313" key="7">
    <source>
        <dbReference type="EMBL" id="AOO14571.1"/>
    </source>
</evidence>
<name>A0A1D7SHV5_9CAUD</name>
<evidence type="ECO:0000313" key="8">
    <source>
        <dbReference type="EMBL" id="AOO14787.1"/>
    </source>
</evidence>
<evidence type="ECO:0000313" key="5">
    <source>
        <dbReference type="EMBL" id="AOO14135.1"/>
    </source>
</evidence>
<dbReference type="Proteomes" id="UP000224257">
    <property type="component" value="Segment"/>
</dbReference>
<evidence type="ECO:0008006" key="13">
    <source>
        <dbReference type="Google" id="ProtNLM"/>
    </source>
</evidence>
<dbReference type="EMBL" id="KX349299">
    <property type="protein sequence ID" value="AOO13487.1"/>
    <property type="molecule type" value="Genomic_DNA"/>
</dbReference>
<dbReference type="EMBL" id="KX349301">
    <property type="protein sequence ID" value="AOO13919.1"/>
    <property type="molecule type" value="Genomic_DNA"/>
</dbReference>
<evidence type="ECO:0000313" key="11">
    <source>
        <dbReference type="Proteomes" id="UP000223576"/>
    </source>
</evidence>
<evidence type="ECO:0000313" key="1">
    <source>
        <dbReference type="EMBL" id="AOO13271.1"/>
    </source>
</evidence>
<sequence length="76" mass="8857">MNVFVNCCPSNYNGDSELVTVQVPKKYTDEVLAYARTLSDAYGIEDTRVVKDIVKESIMQIEQRYYDRQNRKTKKS</sequence>
<evidence type="ECO:0000313" key="12">
    <source>
        <dbReference type="Proteomes" id="UP000225808"/>
    </source>
</evidence>
<dbReference type="EMBL" id="KX349304">
    <property type="protein sequence ID" value="AOO14571.1"/>
    <property type="molecule type" value="Genomic_DNA"/>
</dbReference>
<reference evidence="10 11" key="1">
    <citation type="journal article" date="2016" name="Environ. Microbiol.">
        <title>Genomic diversification of marine cyanophages into stable ecotypes.</title>
        <authorList>
            <person name="Marston M.F."/>
            <person name="Martiny J.B."/>
        </authorList>
    </citation>
    <scope>NUCLEOTIDE SEQUENCE [LARGE SCALE GENOMIC DNA]</scope>
    <source>
        <strain evidence="1">LIS_02_1110</strain>
        <strain evidence="2">LIS_22_0610</strain>
        <strain evidence="3">Np_11_1211</strain>
        <strain evidence="4">Np_45_0711</strain>
        <strain evidence="5">RW_03_0110</strain>
        <strain evidence="6">Sn_11_0110</strain>
        <strain evidence="7">Sn_18_0910</strain>
        <strain evidence="8">Sn_23_0910</strain>
        <strain evidence="9">W1_23_0910</strain>
    </source>
</reference>
<accession>A0A1D7SHV5</accession>
<dbReference type="Proteomes" id="UP000225808">
    <property type="component" value="Segment"/>
</dbReference>
<protein>
    <recommendedName>
        <fullName evidence="13">DUF1583 domain-containing protein</fullName>
    </recommendedName>
</protein>
<evidence type="ECO:0000313" key="6">
    <source>
        <dbReference type="EMBL" id="AOO14355.1"/>
    </source>
</evidence>
<proteinExistence type="predicted"/>
<dbReference type="EMBL" id="KX349302">
    <property type="protein sequence ID" value="AOO14135.1"/>
    <property type="molecule type" value="Genomic_DNA"/>
</dbReference>
<dbReference type="EMBL" id="KX349300">
    <property type="protein sequence ID" value="AOO13703.1"/>
    <property type="molecule type" value="Genomic_DNA"/>
</dbReference>